<feature type="compositionally biased region" description="Basic residues" evidence="14">
    <location>
        <begin position="900"/>
        <end position="915"/>
    </location>
</feature>
<keyword evidence="5" id="KW-0547">Nucleotide-binding</keyword>
<dbReference type="SUPFAM" id="SSF52540">
    <property type="entry name" value="P-loop containing nucleoside triphosphate hydrolases"/>
    <property type="match status" value="1"/>
</dbReference>
<comment type="function">
    <text evidence="1 13">ATP-dependent DNA helicase involved in DNA damage repair by homologous recombination and in genome maintenance. Capable of unwinding D-loops. Plays a role in limiting crossover recombinants during mitotic DNA double-strand break (DSB) repair. Component of a FANCM-MHF complex which promotes gene conversion at blocked replication forks, probably by reversal of the stalled fork.</text>
</comment>
<dbReference type="PANTHER" id="PTHR14025:SF20">
    <property type="entry name" value="FANCONI ANEMIA GROUP M PROTEIN"/>
    <property type="match status" value="1"/>
</dbReference>
<dbReference type="OrthoDB" id="164902at2759"/>
<reference evidence="18 20" key="2">
    <citation type="submission" date="2023-09" db="EMBL/GenBank/DDBJ databases">
        <title>Complete-Gapless Cercospora beticola genome.</title>
        <authorList>
            <person name="Wyatt N.A."/>
            <person name="Spanner R.E."/>
            <person name="Bolton M.D."/>
        </authorList>
    </citation>
    <scope>NUCLEOTIDE SEQUENCE [LARGE SCALE GENOMIC DNA]</scope>
    <source>
        <strain evidence="18">Cb09-40</strain>
    </source>
</reference>
<feature type="compositionally biased region" description="Acidic residues" evidence="14">
    <location>
        <begin position="55"/>
        <end position="66"/>
    </location>
</feature>
<keyword evidence="20" id="KW-1185">Reference proteome</keyword>
<evidence type="ECO:0000256" key="12">
    <source>
        <dbReference type="ARBA" id="ARBA00047995"/>
    </source>
</evidence>
<feature type="region of interest" description="Disordered" evidence="14">
    <location>
        <begin position="866"/>
        <end position="960"/>
    </location>
</feature>
<evidence type="ECO:0000256" key="3">
    <source>
        <dbReference type="ARBA" id="ARBA00009889"/>
    </source>
</evidence>
<keyword evidence="6" id="KW-0227">DNA damage</keyword>
<evidence type="ECO:0000256" key="13">
    <source>
        <dbReference type="RuleBase" id="RU367027"/>
    </source>
</evidence>
<evidence type="ECO:0000313" key="20">
    <source>
        <dbReference type="Proteomes" id="UP001302367"/>
    </source>
</evidence>
<dbReference type="GO" id="GO:0043138">
    <property type="term" value="F:3'-5' DNA helicase activity"/>
    <property type="evidence" value="ECO:0007669"/>
    <property type="project" value="InterPro"/>
</dbReference>
<protein>
    <recommendedName>
        <fullName evidence="13">ATP-dependent DNA helicase</fullName>
        <ecNumber evidence="13">3.6.4.12</ecNumber>
    </recommendedName>
</protein>
<feature type="compositionally biased region" description="Basic and acidic residues" evidence="14">
    <location>
        <begin position="866"/>
        <end position="885"/>
    </location>
</feature>
<reference evidence="17 19" key="1">
    <citation type="submission" date="2015-10" db="EMBL/GenBank/DDBJ databases">
        <title>The cercosporin biosynthetic gene cluster was horizontally transferred to several fungal lineages and shown to be expanded in Cercospora beticola based on microsynteny with recipient genomes.</title>
        <authorList>
            <person name="De Jonge R."/>
            <person name="Ebert M.K."/>
            <person name="Suttle J.C."/>
            <person name="Jurick Ii W.M."/>
            <person name="Secor G.A."/>
            <person name="Thomma B.P."/>
            <person name="Van De Peer Y."/>
            <person name="Bolton M.D."/>
        </authorList>
    </citation>
    <scope>NUCLEOTIDE SEQUENCE [LARGE SCALE GENOMIC DNA]</scope>
    <source>
        <strain evidence="17 19">09-40</strain>
    </source>
</reference>
<keyword evidence="10" id="KW-0234">DNA repair</keyword>
<feature type="domain" description="Helicase ATP-binding" evidence="15">
    <location>
        <begin position="355"/>
        <end position="523"/>
    </location>
</feature>
<evidence type="ECO:0000256" key="2">
    <source>
        <dbReference type="ARBA" id="ARBA00004123"/>
    </source>
</evidence>
<dbReference type="SMART" id="SM00490">
    <property type="entry name" value="HELICc"/>
    <property type="match status" value="1"/>
</dbReference>
<dbReference type="InterPro" id="IPR027417">
    <property type="entry name" value="P-loop_NTPase"/>
</dbReference>
<keyword evidence="8 17" id="KW-0347">Helicase</keyword>
<evidence type="ECO:0000259" key="16">
    <source>
        <dbReference type="PROSITE" id="PS51194"/>
    </source>
</evidence>
<dbReference type="PROSITE" id="PS51194">
    <property type="entry name" value="HELICASE_CTER"/>
    <property type="match status" value="1"/>
</dbReference>
<feature type="compositionally biased region" description="Polar residues" evidence="14">
    <location>
        <begin position="1118"/>
        <end position="1127"/>
    </location>
</feature>
<dbReference type="SMART" id="SM00487">
    <property type="entry name" value="DEXDc"/>
    <property type="match status" value="1"/>
</dbReference>
<evidence type="ECO:0000256" key="6">
    <source>
        <dbReference type="ARBA" id="ARBA00022763"/>
    </source>
</evidence>
<dbReference type="PANTHER" id="PTHR14025">
    <property type="entry name" value="FANCONI ANEMIA GROUP M FANCM FAMILY MEMBER"/>
    <property type="match status" value="1"/>
</dbReference>
<evidence type="ECO:0000313" key="18">
    <source>
        <dbReference type="EMBL" id="WPB01743.1"/>
    </source>
</evidence>
<evidence type="ECO:0000256" key="1">
    <source>
        <dbReference type="ARBA" id="ARBA00003813"/>
    </source>
</evidence>
<feature type="compositionally biased region" description="Basic residues" evidence="14">
    <location>
        <begin position="946"/>
        <end position="959"/>
    </location>
</feature>
<feature type="compositionally biased region" description="Basic residues" evidence="14">
    <location>
        <begin position="1138"/>
        <end position="1150"/>
    </location>
</feature>
<feature type="compositionally biased region" description="Acidic residues" evidence="14">
    <location>
        <begin position="1232"/>
        <end position="1244"/>
    </location>
</feature>
<keyword evidence="11" id="KW-0539">Nucleus</keyword>
<feature type="region of interest" description="Disordered" evidence="14">
    <location>
        <begin position="21"/>
        <end position="110"/>
    </location>
</feature>
<dbReference type="GO" id="GO:0005634">
    <property type="term" value="C:nucleus"/>
    <property type="evidence" value="ECO:0007669"/>
    <property type="project" value="UniProtKB-SubCell"/>
</dbReference>
<dbReference type="CDD" id="cd12091">
    <property type="entry name" value="FANCM_ID"/>
    <property type="match status" value="1"/>
</dbReference>
<dbReference type="InterPro" id="IPR039686">
    <property type="entry name" value="FANCM/Mph1-like_ID"/>
</dbReference>
<feature type="compositionally biased region" description="Basic residues" evidence="14">
    <location>
        <begin position="1178"/>
        <end position="1187"/>
    </location>
</feature>
<dbReference type="Gene3D" id="3.40.50.300">
    <property type="entry name" value="P-loop containing nucleotide triphosphate hydrolases"/>
    <property type="match status" value="2"/>
</dbReference>
<dbReference type="PROSITE" id="PS51192">
    <property type="entry name" value="HELICASE_ATP_BIND_1"/>
    <property type="match status" value="1"/>
</dbReference>
<comment type="catalytic activity">
    <reaction evidence="12 13">
        <text>ATP + H2O = ADP + phosphate + H(+)</text>
        <dbReference type="Rhea" id="RHEA:13065"/>
        <dbReference type="ChEBI" id="CHEBI:15377"/>
        <dbReference type="ChEBI" id="CHEBI:15378"/>
        <dbReference type="ChEBI" id="CHEBI:30616"/>
        <dbReference type="ChEBI" id="CHEBI:43474"/>
        <dbReference type="ChEBI" id="CHEBI:456216"/>
        <dbReference type="EC" id="3.6.4.12"/>
    </reaction>
</comment>
<evidence type="ECO:0000256" key="9">
    <source>
        <dbReference type="ARBA" id="ARBA00022840"/>
    </source>
</evidence>
<comment type="subunit">
    <text evidence="4 13">Interacts with the MHF histone-fold complex to form the FANCM-MHF complex.</text>
</comment>
<proteinExistence type="inferred from homology"/>
<feature type="region of interest" description="Disordered" evidence="14">
    <location>
        <begin position="1087"/>
        <end position="1299"/>
    </location>
</feature>
<feature type="domain" description="Helicase C-terminal" evidence="16">
    <location>
        <begin position="699"/>
        <end position="867"/>
    </location>
</feature>
<evidence type="ECO:0000256" key="4">
    <source>
        <dbReference type="ARBA" id="ARBA00011390"/>
    </source>
</evidence>
<dbReference type="GO" id="GO:0005524">
    <property type="term" value="F:ATP binding"/>
    <property type="evidence" value="ECO:0007669"/>
    <property type="project" value="UniProtKB-UniRule"/>
</dbReference>
<sequence length="1330" mass="147605">MPHSDDFGTDDDDTVFLIAATQAEASQPHDFEPSSRPPKRRRVTRKGPSNVDGASDVEYEWSETDEEAHSPPKVSANLQSTANGFTQATSGGSDDIEDNPYLPGELPGDVQEVPRVSRFKIHVPEQGGRFPDMIYTQTQHGLDERPEAFRGAVWKRPKPPVPLAFPAKRSDMPDGAAGIKAAAINSIGNYFQSVPGRVRAPVVEDDATMAARLQAEEDELARRRYAKQHVGTGTQANFDATQDLADLPEDAFSSSSPEKSPNRNAVIELSSQPNQSQAPRPVNFRGPQDGLKQMTIFGQPATQDLTASQAAQKRHAWPLANRDENPTHHKLDEQAMATWVYPTNIGSIRDYQFNIVSRSLFHNTLVALPTGLGKTFIAATVMLNYYRWTKDAQIVFMAPTKPLIAQQMDACYGIVGIPKGDTVLMTGETTPAARADQWLEKRVFFMTPQTVINDLKTGICDPKKFVLLVVDEAHKATGAYAYTEVVQFLRRFNSSFRVLALTATPGSTTEAVQAVIDNLGIARVELRTESSLDIRQYTHEKHTDTQVFDFSPEQELIMDLFAKTLRPLLDKIRGQNAYWSNDPLALTAYGLTQARTKWTQSDAGRKAPMPVKGMMNAAFNVLSSLAHSIGLLKHHGIGPFYSCVLNFQREVESGAQKGKTAANIAQDQNFVKMMGTIRTWTNNPDFIGHPKLEYLREIVLNHFLDAGEGRQGSDVPPSATRIMIFASYRDSTEEICRVLKRNEPTIRPHVFVGQAASKGQEGMNQKQQNQIIQDFKAGKYNTLIATSIGEEGLDIGTVDMIVCYDASSSPIRMLQRIGRTGRKRTGKVELLLTKGKEERDYEKAQDNYAYIQKTIADATKYSYRDDQSPRILPREFKPVPDKRPVEIPVENTQPVDLNEKHRKGRGKTKRPPKKFHMPDNVRTGFVKASKLDSDSEGDNDDSTRVVAKKKPAASRKKHTTPVFQKVSMPITRAITPEPEIALLPPLEEVLLTREQQQELEEKYARTADADLDGVMAGPDLERFPEKLRNLGSTKYISHGRAALLAEKTMKAVHEITTAKCLQLNEALHLSDLEDAGLAKYRLVSPQIRNRGPKPQSASGIVPAAVTKHPAVRPKETTDLQPTTIPSDSETEGRAGRAPTKKSRARVRRIKVGGIPEEAQPDSEPELPLPVRPQPAPKPRGRPRKKRALQREPSYGDAAAEGEESSPERTPAAMRIPTQVALGEELGSRDTSGEEEEEEQPDSEDLAFMAPSDEVSMMSSSQPITPAPKRGRLKQGVRSRLSDVDEIVESEEEMELDLEADLEEDDVVEIDVRPFAKGRKRRVVTESDDDD</sequence>
<dbReference type="GO" id="GO:0016787">
    <property type="term" value="F:hydrolase activity"/>
    <property type="evidence" value="ECO:0007669"/>
    <property type="project" value="UniProtKB-KW"/>
</dbReference>
<dbReference type="GO" id="GO:0000400">
    <property type="term" value="F:four-way junction DNA binding"/>
    <property type="evidence" value="ECO:0007669"/>
    <property type="project" value="TreeGrafter"/>
</dbReference>
<dbReference type="InterPro" id="IPR001650">
    <property type="entry name" value="Helicase_C-like"/>
</dbReference>
<dbReference type="CDD" id="cd18801">
    <property type="entry name" value="SF2_C_FANCM_Hef"/>
    <property type="match status" value="1"/>
</dbReference>
<dbReference type="FunFam" id="3.40.50.300:FF:000861">
    <property type="entry name" value="Fanconi anemia, complementation group M"/>
    <property type="match status" value="1"/>
</dbReference>
<comment type="similarity">
    <text evidence="3 13">Belongs to the DEAD box helicase family. DEAH subfamily. FANCM sub-subfamily.</text>
</comment>
<evidence type="ECO:0000313" key="19">
    <source>
        <dbReference type="Proteomes" id="UP000230605"/>
    </source>
</evidence>
<dbReference type="InterPro" id="IPR006935">
    <property type="entry name" value="Helicase/UvrB_N"/>
</dbReference>
<name>A0A2G5HJC4_CERBT</name>
<dbReference type="EMBL" id="CP134187">
    <property type="protein sequence ID" value="WPB01743.1"/>
    <property type="molecule type" value="Genomic_DNA"/>
</dbReference>
<evidence type="ECO:0000256" key="7">
    <source>
        <dbReference type="ARBA" id="ARBA00022801"/>
    </source>
</evidence>
<keyword evidence="9" id="KW-0067">ATP-binding</keyword>
<evidence type="ECO:0000256" key="5">
    <source>
        <dbReference type="ARBA" id="ARBA00022741"/>
    </source>
</evidence>
<feature type="compositionally biased region" description="Polar residues" evidence="14">
    <location>
        <begin position="76"/>
        <end position="92"/>
    </location>
</feature>
<feature type="compositionally biased region" description="Acidic residues" evidence="14">
    <location>
        <begin position="1283"/>
        <end position="1299"/>
    </location>
</feature>
<dbReference type="EC" id="3.6.4.12" evidence="13"/>
<evidence type="ECO:0000313" key="17">
    <source>
        <dbReference type="EMBL" id="PIA92667.1"/>
    </source>
</evidence>
<feature type="compositionally biased region" description="Pro residues" evidence="14">
    <location>
        <begin position="1166"/>
        <end position="1177"/>
    </location>
</feature>
<evidence type="ECO:0000256" key="14">
    <source>
        <dbReference type="SAM" id="MobiDB-lite"/>
    </source>
</evidence>
<dbReference type="CDD" id="cd18033">
    <property type="entry name" value="DEXDc_FANCM"/>
    <property type="match status" value="1"/>
</dbReference>
<gene>
    <name evidence="17" type="ORF">CB0940_04495</name>
    <name evidence="18" type="ORF">RHO25_006374</name>
</gene>
<comment type="subcellular location">
    <subcellularLocation>
        <location evidence="2 13">Nucleus</location>
    </subcellularLocation>
</comment>
<dbReference type="Proteomes" id="UP000230605">
    <property type="component" value="Chromosome 4"/>
</dbReference>
<dbReference type="GO" id="GO:0009378">
    <property type="term" value="F:four-way junction helicase activity"/>
    <property type="evidence" value="ECO:0007669"/>
    <property type="project" value="TreeGrafter"/>
</dbReference>
<dbReference type="InterPro" id="IPR044749">
    <property type="entry name" value="FANCM_DEXDc"/>
</dbReference>
<dbReference type="Pfam" id="PF04851">
    <property type="entry name" value="ResIII"/>
    <property type="match status" value="1"/>
</dbReference>
<evidence type="ECO:0000256" key="8">
    <source>
        <dbReference type="ARBA" id="ARBA00022806"/>
    </source>
</evidence>
<dbReference type="InterPro" id="IPR014001">
    <property type="entry name" value="Helicase_ATP-bd"/>
</dbReference>
<dbReference type="Proteomes" id="UP001302367">
    <property type="component" value="Chromosome 4"/>
</dbReference>
<dbReference type="Pfam" id="PF00271">
    <property type="entry name" value="Helicase_C"/>
    <property type="match status" value="1"/>
</dbReference>
<dbReference type="GO" id="GO:0045003">
    <property type="term" value="P:double-strand break repair via synthesis-dependent strand annealing"/>
    <property type="evidence" value="ECO:0007669"/>
    <property type="project" value="TreeGrafter"/>
</dbReference>
<keyword evidence="7" id="KW-0378">Hydrolase</keyword>
<evidence type="ECO:0000259" key="15">
    <source>
        <dbReference type="PROSITE" id="PS51192"/>
    </source>
</evidence>
<accession>A0A2G5HJC4</accession>
<organism evidence="17 19">
    <name type="scientific">Cercospora beticola</name>
    <name type="common">Sugarbeet leaf spot fungus</name>
    <dbReference type="NCBI Taxonomy" id="122368"/>
    <lineage>
        <taxon>Eukaryota</taxon>
        <taxon>Fungi</taxon>
        <taxon>Dikarya</taxon>
        <taxon>Ascomycota</taxon>
        <taxon>Pezizomycotina</taxon>
        <taxon>Dothideomycetes</taxon>
        <taxon>Dothideomycetidae</taxon>
        <taxon>Mycosphaerellales</taxon>
        <taxon>Mycosphaerellaceae</taxon>
        <taxon>Cercospora</taxon>
    </lineage>
</organism>
<evidence type="ECO:0000256" key="11">
    <source>
        <dbReference type="ARBA" id="ARBA00023242"/>
    </source>
</evidence>
<dbReference type="GO" id="GO:0036297">
    <property type="term" value="P:interstrand cross-link repair"/>
    <property type="evidence" value="ECO:0007669"/>
    <property type="project" value="TreeGrafter"/>
</dbReference>
<evidence type="ECO:0000256" key="10">
    <source>
        <dbReference type="ARBA" id="ARBA00023204"/>
    </source>
</evidence>
<dbReference type="EMBL" id="LKMD01000105">
    <property type="protein sequence ID" value="PIA92667.1"/>
    <property type="molecule type" value="Genomic_DNA"/>
</dbReference>
<dbReference type="Gene3D" id="1.20.1320.20">
    <property type="entry name" value="hef helicase domain"/>
    <property type="match status" value="1"/>
</dbReference>